<accession>A0A4V1G5D4</accession>
<dbReference type="Pfam" id="PF17774">
    <property type="entry name" value="YlmH_RBD"/>
    <property type="match status" value="1"/>
</dbReference>
<dbReference type="InterPro" id="IPR002942">
    <property type="entry name" value="S4_RNA-bd"/>
</dbReference>
<keyword evidence="1" id="KW-0694">RNA-binding</keyword>
<dbReference type="Proteomes" id="UP000301475">
    <property type="component" value="Chromosome"/>
</dbReference>
<dbReference type="Gene3D" id="3.30.70.330">
    <property type="match status" value="1"/>
</dbReference>
<dbReference type="SUPFAM" id="SSF55174">
    <property type="entry name" value="Alpha-L RNA-binding motif"/>
    <property type="match status" value="1"/>
</dbReference>
<dbReference type="RefSeq" id="WP_138157817.1">
    <property type="nucleotide sequence ID" value="NZ_CP039381.1"/>
</dbReference>
<dbReference type="InterPro" id="IPR012677">
    <property type="entry name" value="Nucleotide-bd_a/b_plait_sf"/>
</dbReference>
<dbReference type="KEGG" id="ruj:E5Z56_10920"/>
<dbReference type="InterPro" id="IPR040591">
    <property type="entry name" value="RqcP2_RBD"/>
</dbReference>
<gene>
    <name evidence="3" type="ORF">E5Z56_10920</name>
</gene>
<name>A0A4V1G5D4_9FIRM</name>
<dbReference type="CDD" id="cd12252">
    <property type="entry name" value="RRM_DbpA"/>
    <property type="match status" value="1"/>
</dbReference>
<dbReference type="GO" id="GO:0003723">
    <property type="term" value="F:RNA binding"/>
    <property type="evidence" value="ECO:0007669"/>
    <property type="project" value="UniProtKB-KW"/>
</dbReference>
<dbReference type="EMBL" id="CP039381">
    <property type="protein sequence ID" value="QCT07833.1"/>
    <property type="molecule type" value="Genomic_DNA"/>
</dbReference>
<proteinExistence type="predicted"/>
<reference evidence="3 4" key="1">
    <citation type="submission" date="2019-04" db="EMBL/GenBank/DDBJ databases">
        <authorList>
            <person name="Embree M."/>
            <person name="Gaffney J.R."/>
        </authorList>
    </citation>
    <scope>NUCLEOTIDE SEQUENCE [LARGE SCALE GENOMIC DNA]</scope>
    <source>
        <strain evidence="3 4">JE7A12</strain>
    </source>
</reference>
<keyword evidence="4" id="KW-1185">Reference proteome</keyword>
<evidence type="ECO:0000313" key="3">
    <source>
        <dbReference type="EMBL" id="QCT07833.1"/>
    </source>
</evidence>
<evidence type="ECO:0000259" key="2">
    <source>
        <dbReference type="SMART" id="SM00363"/>
    </source>
</evidence>
<feature type="domain" description="RNA-binding S4" evidence="2">
    <location>
        <begin position="171"/>
        <end position="231"/>
    </location>
</feature>
<organism evidence="3 4">
    <name type="scientific">Ruminococcus bovis</name>
    <dbReference type="NCBI Taxonomy" id="2564099"/>
    <lineage>
        <taxon>Bacteria</taxon>
        <taxon>Bacillati</taxon>
        <taxon>Bacillota</taxon>
        <taxon>Clostridia</taxon>
        <taxon>Eubacteriales</taxon>
        <taxon>Oscillospiraceae</taxon>
        <taxon>Ruminococcus</taxon>
    </lineage>
</organism>
<dbReference type="AlphaFoldDB" id="A0A4V1G5D4"/>
<evidence type="ECO:0000313" key="4">
    <source>
        <dbReference type="Proteomes" id="UP000301475"/>
    </source>
</evidence>
<dbReference type="PROSITE" id="PS50889">
    <property type="entry name" value="S4"/>
    <property type="match status" value="1"/>
</dbReference>
<dbReference type="OrthoDB" id="9812787at2"/>
<evidence type="ECO:0000256" key="1">
    <source>
        <dbReference type="PROSITE-ProRule" id="PRU00182"/>
    </source>
</evidence>
<sequence length="247" mass="28583">MSKNIDEKDILISRISDLYYLSMERNKPEFTSFLNESEISICIEALKDFGITDYCFFGGYENSQRKVLGFFAKEEEYPISIIEYKYRKQDKLTHRQFLGTILSTGLNRNVIGDIVCMEGKSYVFVLENQAEYILSQINRIAKVGVKSRIVTLDNFDYTPTFKYYDYTVASLRLDAVVAAITGLSREKVRTLMLSGNVFKNYIEDTNISDKVSQDDIISIRKYGKFILDDINGLTKKGRQKIKIKQYI</sequence>
<protein>
    <recommendedName>
        <fullName evidence="2">RNA-binding S4 domain-containing protein</fullName>
    </recommendedName>
</protein>
<dbReference type="SMART" id="SM00363">
    <property type="entry name" value="S4"/>
    <property type="match status" value="1"/>
</dbReference>
<dbReference type="Gene3D" id="3.30.1370.160">
    <property type="match status" value="1"/>
</dbReference>